<organism evidence="8 9">
    <name type="scientific">Psychromonas arctica</name>
    <dbReference type="NCBI Taxonomy" id="168275"/>
    <lineage>
        <taxon>Bacteria</taxon>
        <taxon>Pseudomonadati</taxon>
        <taxon>Pseudomonadota</taxon>
        <taxon>Gammaproteobacteria</taxon>
        <taxon>Alteromonadales</taxon>
        <taxon>Psychromonadaceae</taxon>
        <taxon>Psychromonas</taxon>
    </lineage>
</organism>
<dbReference type="Gene3D" id="3.40.980.10">
    <property type="entry name" value="MoaB/Mog-like domain"/>
    <property type="match status" value="1"/>
</dbReference>
<evidence type="ECO:0000259" key="7">
    <source>
        <dbReference type="SMART" id="SM00852"/>
    </source>
</evidence>
<dbReference type="EC" id="2.10.1.1" evidence="6"/>
<dbReference type="InterPro" id="IPR001453">
    <property type="entry name" value="MoaB/Mog_dom"/>
</dbReference>
<dbReference type="InterPro" id="IPR036135">
    <property type="entry name" value="MoeA_linker/N_sf"/>
</dbReference>
<comment type="pathway">
    <text evidence="2 6">Cofactor biosynthesis; molybdopterin biosynthesis.</text>
</comment>
<comment type="function">
    <text evidence="1 6">Catalyzes the insertion of molybdate into adenylated molybdopterin with the concomitant release of AMP.</text>
</comment>
<dbReference type="GO" id="GO:0061599">
    <property type="term" value="F:molybdopterin molybdotransferase activity"/>
    <property type="evidence" value="ECO:0007669"/>
    <property type="project" value="UniProtKB-EC"/>
</dbReference>
<comment type="caution">
    <text evidence="8">The sequence shown here is derived from an EMBL/GenBank/DDBJ whole genome shotgun (WGS) entry which is preliminary data.</text>
</comment>
<name>A0ABU9H7X5_9GAMM</name>
<dbReference type="InterPro" id="IPR036425">
    <property type="entry name" value="MoaB/Mog-like_dom_sf"/>
</dbReference>
<reference evidence="8 9" key="1">
    <citation type="submission" date="2024-02" db="EMBL/GenBank/DDBJ databases">
        <title>Bacteria isolated from the canopy kelp, Nereocystis luetkeana.</title>
        <authorList>
            <person name="Pfister C.A."/>
            <person name="Younker I.T."/>
            <person name="Light S.H."/>
        </authorList>
    </citation>
    <scope>NUCLEOTIDE SEQUENCE [LARGE SCALE GENOMIC DNA]</scope>
    <source>
        <strain evidence="8 9">TI.2.07</strain>
    </source>
</reference>
<dbReference type="PROSITE" id="PS01079">
    <property type="entry name" value="MOCF_BIOSYNTHESIS_2"/>
    <property type="match status" value="1"/>
</dbReference>
<comment type="catalytic activity">
    <reaction evidence="5">
        <text>adenylyl-molybdopterin + molybdate = Mo-molybdopterin + AMP + H(+)</text>
        <dbReference type="Rhea" id="RHEA:35047"/>
        <dbReference type="ChEBI" id="CHEBI:15378"/>
        <dbReference type="ChEBI" id="CHEBI:36264"/>
        <dbReference type="ChEBI" id="CHEBI:62727"/>
        <dbReference type="ChEBI" id="CHEBI:71302"/>
        <dbReference type="ChEBI" id="CHEBI:456215"/>
        <dbReference type="EC" id="2.10.1.1"/>
    </reaction>
</comment>
<dbReference type="Pfam" id="PF03454">
    <property type="entry name" value="MoeA_C"/>
    <property type="match status" value="1"/>
</dbReference>
<dbReference type="NCBIfam" id="NF007960">
    <property type="entry name" value="PRK10680.1"/>
    <property type="match status" value="1"/>
</dbReference>
<dbReference type="CDD" id="cd00887">
    <property type="entry name" value="MoeA"/>
    <property type="match status" value="1"/>
</dbReference>
<keyword evidence="9" id="KW-1185">Reference proteome</keyword>
<sequence length="415" mass="44411">MSCCNAKGLMPLADALETMQEALSIVCDKITLPLSDALGFTLCEDIVSQKNVPPFNNSAMDGYALHVDNLKDCSAENPVKLTLVGKSFAGVPFNGEVDTGCCIRIMTGALIPDSLNCVVMQEQCLAEGEQITFSHAPEINNNVRFAGEDLSIGQQVLQKGHKLTPRDIPLLASLGIANVDVYRKLKVAVLSSGDELKSLGETLQQGEIYDSNRYSIMALLSRLNVEVIDFGIIKDDYALIKAAMIKADQLADVVITSGGVSVGEADFIKEVLNEIGEIGFWKLAIKPGKPFAFGKLQNSVFFGLPGNPVSAIVTLYQLAVPAMAKMSGELVKPALRLNAICSDALSKAPGRTDFQRGTYSVNEQGQLVVSTTGNQGSGVFSSMSQSNCFIVLEQDRGSIAEGESVVIEPYSPLMD</sequence>
<gene>
    <name evidence="8" type="primary">moeA</name>
    <name evidence="8" type="ORF">V6255_01750</name>
</gene>
<dbReference type="SUPFAM" id="SSF63867">
    <property type="entry name" value="MoeA C-terminal domain-like"/>
    <property type="match status" value="1"/>
</dbReference>
<accession>A0ABU9H7X5</accession>
<dbReference type="Gene3D" id="3.90.105.10">
    <property type="entry name" value="Molybdopterin biosynthesis moea protein, domain 2"/>
    <property type="match status" value="1"/>
</dbReference>
<dbReference type="EMBL" id="JBAKBA010000002">
    <property type="protein sequence ID" value="MEL0657848.1"/>
    <property type="molecule type" value="Genomic_DNA"/>
</dbReference>
<dbReference type="SUPFAM" id="SSF63882">
    <property type="entry name" value="MoeA N-terminal region -like"/>
    <property type="match status" value="1"/>
</dbReference>
<comment type="similarity">
    <text evidence="3 6">Belongs to the MoeA family.</text>
</comment>
<evidence type="ECO:0000256" key="6">
    <source>
        <dbReference type="RuleBase" id="RU365090"/>
    </source>
</evidence>
<evidence type="ECO:0000256" key="4">
    <source>
        <dbReference type="ARBA" id="ARBA00023150"/>
    </source>
</evidence>
<keyword evidence="6" id="KW-0460">Magnesium</keyword>
<feature type="domain" description="MoaB/Mog" evidence="7">
    <location>
        <begin position="188"/>
        <end position="325"/>
    </location>
</feature>
<dbReference type="RefSeq" id="WP_341626598.1">
    <property type="nucleotide sequence ID" value="NZ_JBAKBA010000002.1"/>
</dbReference>
<keyword evidence="6" id="KW-0479">Metal-binding</keyword>
<dbReference type="InterPro" id="IPR005110">
    <property type="entry name" value="MoeA_linker/N"/>
</dbReference>
<dbReference type="Gene3D" id="2.170.190.11">
    <property type="entry name" value="Molybdopterin biosynthesis moea protein, domain 3"/>
    <property type="match status" value="1"/>
</dbReference>
<dbReference type="Gene3D" id="2.40.340.10">
    <property type="entry name" value="MoeA, C-terminal, domain IV"/>
    <property type="match status" value="1"/>
</dbReference>
<dbReference type="Pfam" id="PF03453">
    <property type="entry name" value="MoeA_N"/>
    <property type="match status" value="1"/>
</dbReference>
<evidence type="ECO:0000313" key="9">
    <source>
        <dbReference type="Proteomes" id="UP001366060"/>
    </source>
</evidence>
<dbReference type="PANTHER" id="PTHR10192:SF5">
    <property type="entry name" value="GEPHYRIN"/>
    <property type="match status" value="1"/>
</dbReference>
<evidence type="ECO:0000256" key="5">
    <source>
        <dbReference type="ARBA" id="ARBA00047317"/>
    </source>
</evidence>
<dbReference type="InterPro" id="IPR036688">
    <property type="entry name" value="MoeA_C_domain_IV_sf"/>
</dbReference>
<dbReference type="NCBIfam" id="NF045515">
    <property type="entry name" value="Glp_gephyrin"/>
    <property type="match status" value="1"/>
</dbReference>
<dbReference type="InterPro" id="IPR005111">
    <property type="entry name" value="MoeA_C_domain_IV"/>
</dbReference>
<dbReference type="InterPro" id="IPR008284">
    <property type="entry name" value="MoCF_biosynth_CS"/>
</dbReference>
<keyword evidence="6" id="KW-0500">Molybdenum</keyword>
<dbReference type="InterPro" id="IPR038987">
    <property type="entry name" value="MoeA-like"/>
</dbReference>
<dbReference type="SMART" id="SM00852">
    <property type="entry name" value="MoCF_biosynth"/>
    <property type="match status" value="1"/>
</dbReference>
<protein>
    <recommendedName>
        <fullName evidence="6">Molybdopterin molybdenumtransferase</fullName>
        <ecNumber evidence="6">2.10.1.1</ecNumber>
    </recommendedName>
</protein>
<evidence type="ECO:0000256" key="1">
    <source>
        <dbReference type="ARBA" id="ARBA00002901"/>
    </source>
</evidence>
<comment type="cofactor">
    <cofactor evidence="6">
        <name>Mg(2+)</name>
        <dbReference type="ChEBI" id="CHEBI:18420"/>
    </cofactor>
</comment>
<keyword evidence="6 8" id="KW-0808">Transferase</keyword>
<evidence type="ECO:0000256" key="2">
    <source>
        <dbReference type="ARBA" id="ARBA00005046"/>
    </source>
</evidence>
<dbReference type="Proteomes" id="UP001366060">
    <property type="component" value="Unassembled WGS sequence"/>
</dbReference>
<dbReference type="PANTHER" id="PTHR10192">
    <property type="entry name" value="MOLYBDOPTERIN BIOSYNTHESIS PROTEIN"/>
    <property type="match status" value="1"/>
</dbReference>
<evidence type="ECO:0000256" key="3">
    <source>
        <dbReference type="ARBA" id="ARBA00010763"/>
    </source>
</evidence>
<dbReference type="Pfam" id="PF00994">
    <property type="entry name" value="MoCF_biosynth"/>
    <property type="match status" value="1"/>
</dbReference>
<dbReference type="NCBIfam" id="TIGR00177">
    <property type="entry name" value="molyb_syn"/>
    <property type="match status" value="1"/>
</dbReference>
<dbReference type="SUPFAM" id="SSF53218">
    <property type="entry name" value="Molybdenum cofactor biosynthesis proteins"/>
    <property type="match status" value="1"/>
</dbReference>
<proteinExistence type="inferred from homology"/>
<keyword evidence="4 6" id="KW-0501">Molybdenum cofactor biosynthesis</keyword>
<evidence type="ECO:0000313" key="8">
    <source>
        <dbReference type="EMBL" id="MEL0657848.1"/>
    </source>
</evidence>